<dbReference type="Gene3D" id="2.70.70.10">
    <property type="entry name" value="Glucose Permease (Domain IIA)"/>
    <property type="match status" value="1"/>
</dbReference>
<dbReference type="InterPro" id="IPR011055">
    <property type="entry name" value="Dup_hybrid_motif"/>
</dbReference>
<dbReference type="InterPro" id="IPR016047">
    <property type="entry name" value="M23ase_b-sheet_dom"/>
</dbReference>
<keyword evidence="3" id="KW-1185">Reference proteome</keyword>
<dbReference type="Proteomes" id="UP000321168">
    <property type="component" value="Unassembled WGS sequence"/>
</dbReference>
<feature type="domain" description="M23ase beta-sheet core" evidence="1">
    <location>
        <begin position="83"/>
        <end position="179"/>
    </location>
</feature>
<comment type="caution">
    <text evidence="2">The sequence shown here is derived from an EMBL/GenBank/DDBJ whole genome shotgun (WGS) entry which is preliminary data.</text>
</comment>
<dbReference type="RefSeq" id="WP_147012763.1">
    <property type="nucleotide sequence ID" value="NZ_VORB01000001.1"/>
</dbReference>
<dbReference type="InterPro" id="IPR050570">
    <property type="entry name" value="Cell_wall_metabolism_enzyme"/>
</dbReference>
<protein>
    <submittedName>
        <fullName evidence="2">Peptidoglycan DD-metalloendopeptidase family protein</fullName>
    </submittedName>
</protein>
<gene>
    <name evidence="2" type="ORF">FRX97_01785</name>
</gene>
<dbReference type="EMBL" id="VORB01000001">
    <property type="protein sequence ID" value="TXC85381.1"/>
    <property type="molecule type" value="Genomic_DNA"/>
</dbReference>
<dbReference type="AlphaFoldDB" id="A0A5C6VKT7"/>
<dbReference type="CDD" id="cd12797">
    <property type="entry name" value="M23_peptidase"/>
    <property type="match status" value="1"/>
</dbReference>
<accession>A0A5C6VKT7</accession>
<dbReference type="PANTHER" id="PTHR21666:SF270">
    <property type="entry name" value="MUREIN HYDROLASE ACTIVATOR ENVC"/>
    <property type="match status" value="1"/>
</dbReference>
<sequence length="215" mass="24037">MEISDVLKGLQIAPVVKGENFEPIDLSGPTVAKLGLDLGNRVEIESWFYSQTKKSIRYGGYLEKRSWYGRNPDFVNGAEVRNIHLGMDLWCSAGSNIHAPIKGKIHSYQFNDAPGDYGHTLILEHHISGFKFYTLYGHLAAPKITDKGHEFNPGDAIAQVGSWEENGSWPPHLHFQIIIDMEGKVGDYPGVCHEKEKGQFAKNCPHPMLLLPMLP</sequence>
<name>A0A5C6VKT7_9FLAO</name>
<dbReference type="GO" id="GO:0004222">
    <property type="term" value="F:metalloendopeptidase activity"/>
    <property type="evidence" value="ECO:0007669"/>
    <property type="project" value="TreeGrafter"/>
</dbReference>
<organism evidence="2 3">
    <name type="scientific">Luteibaculum oceani</name>
    <dbReference type="NCBI Taxonomy" id="1294296"/>
    <lineage>
        <taxon>Bacteria</taxon>
        <taxon>Pseudomonadati</taxon>
        <taxon>Bacteroidota</taxon>
        <taxon>Flavobacteriia</taxon>
        <taxon>Flavobacteriales</taxon>
        <taxon>Luteibaculaceae</taxon>
        <taxon>Luteibaculum</taxon>
    </lineage>
</organism>
<dbReference type="PANTHER" id="PTHR21666">
    <property type="entry name" value="PEPTIDASE-RELATED"/>
    <property type="match status" value="1"/>
</dbReference>
<evidence type="ECO:0000259" key="1">
    <source>
        <dbReference type="Pfam" id="PF01551"/>
    </source>
</evidence>
<proteinExistence type="predicted"/>
<evidence type="ECO:0000313" key="2">
    <source>
        <dbReference type="EMBL" id="TXC85381.1"/>
    </source>
</evidence>
<evidence type="ECO:0000313" key="3">
    <source>
        <dbReference type="Proteomes" id="UP000321168"/>
    </source>
</evidence>
<reference evidence="2 3" key="1">
    <citation type="submission" date="2019-08" db="EMBL/GenBank/DDBJ databases">
        <title>Genome of Luteibaculum oceani JCM 18817.</title>
        <authorList>
            <person name="Bowman J.P."/>
        </authorList>
    </citation>
    <scope>NUCLEOTIDE SEQUENCE [LARGE SCALE GENOMIC DNA]</scope>
    <source>
        <strain evidence="2 3">JCM 18817</strain>
    </source>
</reference>
<dbReference type="SUPFAM" id="SSF51261">
    <property type="entry name" value="Duplicated hybrid motif"/>
    <property type="match status" value="1"/>
</dbReference>
<dbReference type="OrthoDB" id="9801052at2"/>
<dbReference type="Pfam" id="PF01551">
    <property type="entry name" value="Peptidase_M23"/>
    <property type="match status" value="1"/>
</dbReference>